<dbReference type="Pfam" id="PF00098">
    <property type="entry name" value="zf-CCHC"/>
    <property type="match status" value="1"/>
</dbReference>
<dbReference type="PROSITE" id="PS50158">
    <property type="entry name" value="ZF_CCHC"/>
    <property type="match status" value="2"/>
</dbReference>
<reference evidence="4 5" key="1">
    <citation type="journal article" date="2024" name="G3 (Bethesda)">
        <title>Genome assembly of Hibiscus sabdariffa L. provides insights into metabolisms of medicinal natural products.</title>
        <authorList>
            <person name="Kim T."/>
        </authorList>
    </citation>
    <scope>NUCLEOTIDE SEQUENCE [LARGE SCALE GENOMIC DNA]</scope>
    <source>
        <strain evidence="4">TK-2024</strain>
        <tissue evidence="4">Old leaves</tissue>
    </source>
</reference>
<feature type="domain" description="CCHC-type" evidence="3">
    <location>
        <begin position="365"/>
        <end position="379"/>
    </location>
</feature>
<dbReference type="SMART" id="SM00343">
    <property type="entry name" value="ZnF_C2HC"/>
    <property type="match status" value="2"/>
</dbReference>
<keyword evidence="1" id="KW-0479">Metal-binding</keyword>
<dbReference type="PANTHER" id="PTHR47481:SF36">
    <property type="entry name" value="CCHC-TYPE DOMAIN-CONTAINING PROTEIN"/>
    <property type="match status" value="1"/>
</dbReference>
<evidence type="ECO:0000313" key="4">
    <source>
        <dbReference type="EMBL" id="KAK9029283.1"/>
    </source>
</evidence>
<feature type="compositionally biased region" description="Basic and acidic residues" evidence="2">
    <location>
        <begin position="757"/>
        <end position="766"/>
    </location>
</feature>
<evidence type="ECO:0000313" key="5">
    <source>
        <dbReference type="Proteomes" id="UP001396334"/>
    </source>
</evidence>
<dbReference type="InterPro" id="IPR054722">
    <property type="entry name" value="PolX-like_BBD"/>
</dbReference>
<dbReference type="Gene3D" id="4.10.60.10">
    <property type="entry name" value="Zinc finger, CCHC-type"/>
    <property type="match status" value="1"/>
</dbReference>
<dbReference type="PANTHER" id="PTHR47481">
    <property type="match status" value="1"/>
</dbReference>
<dbReference type="EMBL" id="JBBPBN010000011">
    <property type="protein sequence ID" value="KAK9029283.1"/>
    <property type="molecule type" value="Genomic_DNA"/>
</dbReference>
<dbReference type="InterPro" id="IPR033640">
    <property type="entry name" value="FAR_C"/>
</dbReference>
<name>A0ABR2SVL9_9ROSI</name>
<proteinExistence type="predicted"/>
<dbReference type="Pfam" id="PF22936">
    <property type="entry name" value="Pol_BBD"/>
    <property type="match status" value="1"/>
</dbReference>
<dbReference type="Pfam" id="PF03015">
    <property type="entry name" value="Sterile"/>
    <property type="match status" value="1"/>
</dbReference>
<protein>
    <recommendedName>
        <fullName evidence="3">CCHC-type domain-containing protein</fullName>
    </recommendedName>
</protein>
<dbReference type="CDD" id="cd09071">
    <property type="entry name" value="FAR_C"/>
    <property type="match status" value="1"/>
</dbReference>
<gene>
    <name evidence="4" type="ORF">V6N11_026403</name>
</gene>
<feature type="domain" description="CCHC-type" evidence="3">
    <location>
        <begin position="384"/>
        <end position="398"/>
    </location>
</feature>
<dbReference type="Pfam" id="PF14223">
    <property type="entry name" value="Retrotran_gag_2"/>
    <property type="match status" value="1"/>
</dbReference>
<dbReference type="Pfam" id="PF07993">
    <property type="entry name" value="NAD_binding_4"/>
    <property type="match status" value="1"/>
</dbReference>
<keyword evidence="1" id="KW-0863">Zinc-finger</keyword>
<evidence type="ECO:0000256" key="1">
    <source>
        <dbReference type="PROSITE-ProRule" id="PRU00047"/>
    </source>
</evidence>
<keyword evidence="5" id="KW-1185">Reference proteome</keyword>
<dbReference type="SUPFAM" id="SSF57756">
    <property type="entry name" value="Retrovirus zinc finger-like domains"/>
    <property type="match status" value="1"/>
</dbReference>
<evidence type="ECO:0000256" key="2">
    <source>
        <dbReference type="SAM" id="MobiDB-lite"/>
    </source>
</evidence>
<keyword evidence="1" id="KW-0862">Zinc</keyword>
<dbReference type="Proteomes" id="UP001396334">
    <property type="component" value="Unassembled WGS sequence"/>
</dbReference>
<evidence type="ECO:0000259" key="3">
    <source>
        <dbReference type="PROSITE" id="PS50158"/>
    </source>
</evidence>
<dbReference type="InterPro" id="IPR013120">
    <property type="entry name" value="FAR_NAD-bd"/>
</dbReference>
<accession>A0ABR2SVL9</accession>
<feature type="region of interest" description="Disordered" evidence="2">
    <location>
        <begin position="753"/>
        <end position="772"/>
    </location>
</feature>
<comment type="caution">
    <text evidence="4">The sequence shown here is derived from an EMBL/GenBank/DDBJ whole genome shotgun (WGS) entry which is preliminary data.</text>
</comment>
<organism evidence="4 5">
    <name type="scientific">Hibiscus sabdariffa</name>
    <name type="common">roselle</name>
    <dbReference type="NCBI Taxonomy" id="183260"/>
    <lineage>
        <taxon>Eukaryota</taxon>
        <taxon>Viridiplantae</taxon>
        <taxon>Streptophyta</taxon>
        <taxon>Embryophyta</taxon>
        <taxon>Tracheophyta</taxon>
        <taxon>Spermatophyta</taxon>
        <taxon>Magnoliopsida</taxon>
        <taxon>eudicotyledons</taxon>
        <taxon>Gunneridae</taxon>
        <taxon>Pentapetalae</taxon>
        <taxon>rosids</taxon>
        <taxon>malvids</taxon>
        <taxon>Malvales</taxon>
        <taxon>Malvaceae</taxon>
        <taxon>Malvoideae</taxon>
        <taxon>Hibiscus</taxon>
    </lineage>
</organism>
<sequence length="772" mass="88895">MLLGKFKGEFPLVIIRPSMITSTYKQPFPGWIEGLRTIDSVIMSYGKGRLTCFPGNLNSALDVVLYLVNILSAQRLKKVYTKHDRKIKFIIRLAQLYKPYVFFKGIFDGRNLEKLEKVAEERGIEVAEFDFNSKNIDWEDYIMDIHIPSLLKHGQDLWDLIEGDDTSIPPDTPQNVQLRQKLKIKCGKALFSLRTLISKEYIDHVRDLKLPKQVWETLQELFTKKNTTRLQFLKNELAMITQGNFSIEEYFLKVKNLCSEISELDTEELVSNARLRRYLIRGLRKDLMPFVSSIQVWENQPSIFELENLLSNQEALIKQMTNIKLFPKSEDALFVRDQRRNSKPFSGDKNQFRSNKQPKRSSRSCYECRKLGHLKRDCRVRVVCDRCGKSGHIKANCRVKMQEEEAVNVDKNTEESNKVQTEGIPRLDYEALIREIGHLIDRKLEPIHLRMDDIDMRSEGGRTILAQGNQIQVAQGGEIEQNVNDNEQPANNQPCLQPQRNPTNVTSLVHQDEASIDAHAFINYDEEWIVDSDCSHHATRNDTLLLDVRPHHMKKVIVTADNSLHPVTKEGDLNDGSVLLKDVYHVLGLKKNFAYVSQITDSGSDEYVKKTGHNASSTLWHARLGHVDFQLLQKISINQLLEVCLSWLHVKNLPRELWTSAFQIACHVINRLPPWLGTEPSPFERLYHRRFGSVWIWKQRRSSFLVMWCSMKCPLSNNANGDKGTTSLALFPDDISLIEGCIQIDENINVTTSTEATTEKSTETKKASRTFI</sequence>
<dbReference type="InterPro" id="IPR001878">
    <property type="entry name" value="Znf_CCHC"/>
</dbReference>
<dbReference type="InterPro" id="IPR036875">
    <property type="entry name" value="Znf_CCHC_sf"/>
</dbReference>
<feature type="region of interest" description="Disordered" evidence="2">
    <location>
        <begin position="340"/>
        <end position="359"/>
    </location>
</feature>